<dbReference type="RefSeq" id="WP_205384942.1">
    <property type="nucleotide sequence ID" value="NZ_JAFFZS010000018.1"/>
</dbReference>
<dbReference type="SMART" id="SM00065">
    <property type="entry name" value="GAF"/>
    <property type="match status" value="1"/>
</dbReference>
<evidence type="ECO:0000259" key="2">
    <source>
        <dbReference type="PROSITE" id="PS50112"/>
    </source>
</evidence>
<comment type="caution">
    <text evidence="4">The sequence shown here is derived from an EMBL/GenBank/DDBJ whole genome shotgun (WGS) entry which is preliminary data.</text>
</comment>
<dbReference type="SMART" id="SM00091">
    <property type="entry name" value="PAS"/>
    <property type="match status" value="2"/>
</dbReference>
<evidence type="ECO:0000259" key="3">
    <source>
        <dbReference type="PROSITE" id="PS51746"/>
    </source>
</evidence>
<keyword evidence="5" id="KW-1185">Reference proteome</keyword>
<dbReference type="InterPro" id="IPR013656">
    <property type="entry name" value="PAS_4"/>
</dbReference>
<evidence type="ECO:0000313" key="4">
    <source>
        <dbReference type="EMBL" id="MBN0046806.1"/>
    </source>
</evidence>
<feature type="domain" description="PPM-type phosphatase" evidence="3">
    <location>
        <begin position="484"/>
        <end position="689"/>
    </location>
</feature>
<feature type="domain" description="PAS" evidence="2">
    <location>
        <begin position="25"/>
        <end position="89"/>
    </location>
</feature>
<dbReference type="EMBL" id="JAFFZS010000018">
    <property type="protein sequence ID" value="MBN0046806.1"/>
    <property type="molecule type" value="Genomic_DNA"/>
</dbReference>
<accession>A0ABS2VUT5</accession>
<dbReference type="SUPFAM" id="SSF55785">
    <property type="entry name" value="PYP-like sensor domain (PAS domain)"/>
    <property type="match status" value="2"/>
</dbReference>
<gene>
    <name evidence="4" type="ORF">JS756_22380</name>
</gene>
<dbReference type="Proteomes" id="UP000788262">
    <property type="component" value="Unassembled WGS sequence"/>
</dbReference>
<dbReference type="InterPro" id="IPR000014">
    <property type="entry name" value="PAS"/>
</dbReference>
<dbReference type="SUPFAM" id="SSF55781">
    <property type="entry name" value="GAF domain-like"/>
    <property type="match status" value="1"/>
</dbReference>
<dbReference type="InterPro" id="IPR052016">
    <property type="entry name" value="Bact_Sigma-Reg"/>
</dbReference>
<proteinExistence type="predicted"/>
<keyword evidence="1" id="KW-0378">Hydrolase</keyword>
<evidence type="ECO:0000256" key="1">
    <source>
        <dbReference type="ARBA" id="ARBA00022801"/>
    </source>
</evidence>
<dbReference type="InterPro" id="IPR029016">
    <property type="entry name" value="GAF-like_dom_sf"/>
</dbReference>
<dbReference type="Gene3D" id="3.30.450.40">
    <property type="match status" value="1"/>
</dbReference>
<feature type="domain" description="PAS" evidence="2">
    <location>
        <begin position="146"/>
        <end position="209"/>
    </location>
</feature>
<dbReference type="NCBIfam" id="TIGR00229">
    <property type="entry name" value="sensory_box"/>
    <property type="match status" value="2"/>
</dbReference>
<dbReference type="PROSITE" id="PS51746">
    <property type="entry name" value="PPM_2"/>
    <property type="match status" value="1"/>
</dbReference>
<dbReference type="PANTHER" id="PTHR43156">
    <property type="entry name" value="STAGE II SPORULATION PROTEIN E-RELATED"/>
    <property type="match status" value="1"/>
</dbReference>
<dbReference type="Gene3D" id="3.30.450.20">
    <property type="entry name" value="PAS domain"/>
    <property type="match status" value="2"/>
</dbReference>
<name>A0ABS2VUT5_STRAS</name>
<dbReference type="InterPro" id="IPR036457">
    <property type="entry name" value="PPM-type-like_dom_sf"/>
</dbReference>
<dbReference type="InterPro" id="IPR013767">
    <property type="entry name" value="PAS_fold"/>
</dbReference>
<dbReference type="SUPFAM" id="SSF81606">
    <property type="entry name" value="PP2C-like"/>
    <property type="match status" value="1"/>
</dbReference>
<dbReference type="Pfam" id="PF07228">
    <property type="entry name" value="SpoIIE"/>
    <property type="match status" value="1"/>
</dbReference>
<dbReference type="InterPro" id="IPR001932">
    <property type="entry name" value="PPM-type_phosphatase-like_dom"/>
</dbReference>
<dbReference type="CDD" id="cd00130">
    <property type="entry name" value="PAS"/>
    <property type="match status" value="2"/>
</dbReference>
<evidence type="ECO:0000313" key="5">
    <source>
        <dbReference type="Proteomes" id="UP000788262"/>
    </source>
</evidence>
<dbReference type="Pfam" id="PF08448">
    <property type="entry name" value="PAS_4"/>
    <property type="match status" value="1"/>
</dbReference>
<organism evidence="4 5">
    <name type="scientific">Streptomyces actuosus</name>
    <dbReference type="NCBI Taxonomy" id="1885"/>
    <lineage>
        <taxon>Bacteria</taxon>
        <taxon>Bacillati</taxon>
        <taxon>Actinomycetota</taxon>
        <taxon>Actinomycetes</taxon>
        <taxon>Kitasatosporales</taxon>
        <taxon>Streptomycetaceae</taxon>
        <taxon>Streptomyces</taxon>
    </lineage>
</organism>
<sequence length="707" mass="76908">MDDADRSFPREIPARHQWPAPPGVLLDLLSVSAVVVDSGGRIVFWSPQADDVFGYTAKEALGQYAVRLLVHKEHRYEVMRWFARLRDAGTSWAGAFPIRHKDGSTRLVEFRNMRLLDDVGDVYVLGIAADQAMVQGLETKLALSDHLVSQSPVGVALLDPDLRYVLVNPALARINGIPAADHIGRRPRDIHPDHAEIIESALRQVLGAGVPLIDRYLVGRTQADPEHDHAYSVSYYRLTAPSGRVIGVANSVVDVTERHLAAAETERARRRLTLLADASARIGTTLETERTARELAAVAVPDLADVAAVDILDSVLAFRRSSGRQDGPELFRALAVAGAYPTGVTGSADVVGELSAYGADRLITQCVRTGQPVVVPRAQREDLLRIARDADAAEVFARAGVHSYLAVPLIAHNQVLGAFDVMRARNPLPFDHDDVLLARELAARAAVAIDNARWHENVRNSAETLQRSLLPVRPPPRLAGLDVASRYEPAQASSEIGGDWYDVVPVAGDRTALVVGDVMGKGIDAAAAMGQLRATTCAYADLGMAPHEVLQHLDKITCGLEDFIATSVYAVYDPHRHRCRIANAGHLPPVIVRAGRRPELLALSPGAPLGVGGVRFRTSSFVLEPGDRLVLYTDGLVETRDDPIDERLTALLNVLDGLRQPLEETCDWLLNALRHPYDRDDVALLIAEARPLEKEPDRTAGDSPETC</sequence>
<dbReference type="PANTHER" id="PTHR43156:SF2">
    <property type="entry name" value="STAGE II SPORULATION PROTEIN E"/>
    <property type="match status" value="1"/>
</dbReference>
<protein>
    <submittedName>
        <fullName evidence="4">SpoIIE family protein phosphatase</fullName>
    </submittedName>
</protein>
<reference evidence="4 5" key="1">
    <citation type="submission" date="2021-02" db="EMBL/GenBank/DDBJ databases">
        <title>Whole genome sequencing of Streptomyces actuosus VRA1.</title>
        <authorList>
            <person name="Sen G."/>
            <person name="Sen A."/>
        </authorList>
    </citation>
    <scope>NUCLEOTIDE SEQUENCE [LARGE SCALE GENOMIC DNA]</scope>
    <source>
        <strain evidence="4 5">VRA1</strain>
    </source>
</reference>
<dbReference type="Pfam" id="PF00989">
    <property type="entry name" value="PAS"/>
    <property type="match status" value="1"/>
</dbReference>
<dbReference type="InterPro" id="IPR003018">
    <property type="entry name" value="GAF"/>
</dbReference>
<dbReference type="SMART" id="SM00331">
    <property type="entry name" value="PP2C_SIG"/>
    <property type="match status" value="1"/>
</dbReference>
<dbReference type="InterPro" id="IPR035965">
    <property type="entry name" value="PAS-like_dom_sf"/>
</dbReference>
<dbReference type="PROSITE" id="PS50112">
    <property type="entry name" value="PAS"/>
    <property type="match status" value="2"/>
</dbReference>
<dbReference type="Gene3D" id="3.60.40.10">
    <property type="entry name" value="PPM-type phosphatase domain"/>
    <property type="match status" value="1"/>
</dbReference>
<dbReference type="Pfam" id="PF01590">
    <property type="entry name" value="GAF"/>
    <property type="match status" value="1"/>
</dbReference>